<evidence type="ECO:0000313" key="2">
    <source>
        <dbReference type="Proteomes" id="UP000634134"/>
    </source>
</evidence>
<evidence type="ECO:0000313" key="1">
    <source>
        <dbReference type="EMBL" id="MBE9463698.1"/>
    </source>
</evidence>
<protein>
    <submittedName>
        <fullName evidence="1">Uncharacterized protein</fullName>
    </submittedName>
</protein>
<accession>A0ABR9WE66</accession>
<keyword evidence="2" id="KW-1185">Reference proteome</keyword>
<comment type="caution">
    <text evidence="1">The sequence shown here is derived from an EMBL/GenBank/DDBJ whole genome shotgun (WGS) entry which is preliminary data.</text>
</comment>
<name>A0ABR9WE66_9BACT</name>
<dbReference type="Proteomes" id="UP000634134">
    <property type="component" value="Unassembled WGS sequence"/>
</dbReference>
<sequence>MNIKFSASFLEKSKVIVVGSPKVWMSVCNVGSARAAANGQKSDSSSEIRLGATVQDASTLA</sequence>
<proteinExistence type="predicted"/>
<organism evidence="1 2">
    <name type="scientific">Dyadobacter subterraneus</name>
    <dbReference type="NCBI Taxonomy" id="2773304"/>
    <lineage>
        <taxon>Bacteria</taxon>
        <taxon>Pseudomonadati</taxon>
        <taxon>Bacteroidota</taxon>
        <taxon>Cytophagia</taxon>
        <taxon>Cytophagales</taxon>
        <taxon>Spirosomataceae</taxon>
        <taxon>Dyadobacter</taxon>
    </lineage>
</organism>
<reference evidence="2" key="1">
    <citation type="submission" date="2023-07" db="EMBL/GenBank/DDBJ databases">
        <title>Dyadobacter sp. nov 'subterranea' isolated from contaminted grondwater.</title>
        <authorList>
            <person name="Szabo I."/>
            <person name="Al-Omari J."/>
            <person name="Szerdahelyi S.G."/>
            <person name="Rado J."/>
        </authorList>
    </citation>
    <scope>NUCLEOTIDE SEQUENCE [LARGE SCALE GENOMIC DNA]</scope>
    <source>
        <strain evidence="2">UP-52</strain>
    </source>
</reference>
<dbReference type="EMBL" id="JACYGY010000001">
    <property type="protein sequence ID" value="MBE9463698.1"/>
    <property type="molecule type" value="Genomic_DNA"/>
</dbReference>
<dbReference type="RefSeq" id="WP_194121816.1">
    <property type="nucleotide sequence ID" value="NZ_JACYGY010000001.1"/>
</dbReference>
<gene>
    <name evidence="1" type="ORF">IEE83_17580</name>
</gene>